<dbReference type="PROSITE" id="PS50089">
    <property type="entry name" value="ZF_RING_2"/>
    <property type="match status" value="1"/>
</dbReference>
<keyword evidence="7" id="KW-0808">Transferase</keyword>
<feature type="compositionally biased region" description="Low complexity" evidence="13">
    <location>
        <begin position="554"/>
        <end position="570"/>
    </location>
</feature>
<evidence type="ECO:0000256" key="8">
    <source>
        <dbReference type="ARBA" id="ARBA00022723"/>
    </source>
</evidence>
<evidence type="ECO:0000256" key="2">
    <source>
        <dbReference type="ARBA" id="ARBA00004496"/>
    </source>
</evidence>
<dbReference type="SMART" id="SM00355">
    <property type="entry name" value="ZnF_C2H2"/>
    <property type="match status" value="4"/>
</dbReference>
<dbReference type="GO" id="GO:0043022">
    <property type="term" value="F:ribosome binding"/>
    <property type="evidence" value="ECO:0007669"/>
    <property type="project" value="TreeGrafter"/>
</dbReference>
<evidence type="ECO:0000256" key="7">
    <source>
        <dbReference type="ARBA" id="ARBA00022679"/>
    </source>
</evidence>
<evidence type="ECO:0000256" key="12">
    <source>
        <dbReference type="PROSITE-ProRule" id="PRU00175"/>
    </source>
</evidence>
<evidence type="ECO:0000313" key="15">
    <source>
        <dbReference type="EMBL" id="KAK6357506.1"/>
    </source>
</evidence>
<comment type="similarity">
    <text evidence="11">Belongs to the ZNF598/HEL2 family.</text>
</comment>
<evidence type="ECO:0000256" key="9">
    <source>
        <dbReference type="ARBA" id="ARBA00022771"/>
    </source>
</evidence>
<dbReference type="Gene3D" id="3.30.40.10">
    <property type="entry name" value="Zinc/RING finger domain, C3HC4 (zinc finger)"/>
    <property type="match status" value="1"/>
</dbReference>
<evidence type="ECO:0000256" key="11">
    <source>
        <dbReference type="ARBA" id="ARBA00035113"/>
    </source>
</evidence>
<dbReference type="AlphaFoldDB" id="A0AAN8N5U0"/>
<dbReference type="SUPFAM" id="SSF57850">
    <property type="entry name" value="RING/U-box"/>
    <property type="match status" value="1"/>
</dbReference>
<evidence type="ECO:0000256" key="6">
    <source>
        <dbReference type="ARBA" id="ARBA00022553"/>
    </source>
</evidence>
<evidence type="ECO:0000256" key="3">
    <source>
        <dbReference type="ARBA" id="ARBA00004906"/>
    </source>
</evidence>
<dbReference type="InterPro" id="IPR013087">
    <property type="entry name" value="Znf_C2H2_type"/>
</dbReference>
<comment type="catalytic activity">
    <reaction evidence="1">
        <text>S-ubiquitinyl-[E2 ubiquitin-conjugating enzyme]-L-cysteine + [acceptor protein]-L-lysine = [E2 ubiquitin-conjugating enzyme]-L-cysteine + N(6)-ubiquitinyl-[acceptor protein]-L-lysine.</text>
        <dbReference type="EC" id="2.3.2.27"/>
    </reaction>
</comment>
<evidence type="ECO:0000256" key="1">
    <source>
        <dbReference type="ARBA" id="ARBA00000900"/>
    </source>
</evidence>
<dbReference type="GO" id="GO:0016567">
    <property type="term" value="P:protein ubiquitination"/>
    <property type="evidence" value="ECO:0007669"/>
    <property type="project" value="TreeGrafter"/>
</dbReference>
<evidence type="ECO:0000256" key="13">
    <source>
        <dbReference type="SAM" id="MobiDB-lite"/>
    </source>
</evidence>
<protein>
    <recommendedName>
        <fullName evidence="4">RING-type E3 ubiquitin transferase</fullName>
        <ecNumber evidence="4">2.3.2.27</ecNumber>
    </recommendedName>
</protein>
<evidence type="ECO:0000256" key="10">
    <source>
        <dbReference type="ARBA" id="ARBA00022833"/>
    </source>
</evidence>
<dbReference type="InterPro" id="IPR001841">
    <property type="entry name" value="Znf_RING"/>
</dbReference>
<sequence length="869" mass="93056">MADQAAPSNLDPRSERGERGTRGDRGGSRGRGRGGNRRGRGGNESANQGPEQRTERNNRGGRGRGGSGRGGQSRGDRGNRQPTSSQIGTAASTIEPTEPNSDAPAEQASTGLIADDGKEPPSPTSTDNEEICFICANPIQYHSIAPCNHMTCHICALRMRALYKTKQCPHCRTNSDYVIFTTNGEKAFEDYSASDIAATDETLGIKYEGKQVRADTLVLLRYNCPEPSCDVACLGWPDLHRHVRNTHKLVLCDLCTRFKKVFTHEHTLFTYPELRKHERQGDDVPGTEDQSGFKGHPECGFCHKRFYGDDELYNHCKEAHERCFICDRESGGRPNYFLNWEALEEHFKEDHYRCTDAECLEKKFIVFASEMDLKAHIVEEHPQGLSKGALKDMRKVDMSAFGNTHAHGGGSTSRGRGGRMQRDYRRDPQAPEPPPPDGPMRRDEIAYQRTLAVQTAQTTVPPRMFGGQLTRPPQPAQAPTPTPAPAARPAQTGPPPVAQPVRAPIQQEEAFPPLGGLSISSRPTQTGPQRVSQPVRAPARQPEAFPPLGASNGSSQPAQSAARAAPPARAGPVTQTVQSSVPANVPTSTAQKHEQVVGRATRLLNGDASKLETFKKYISSYNSEKMSARDLIEAFWVLFNVQVAADLGTLLRELGELFEKEEKRRSLLEAWNEWKSVNEDYPPMPGNSSGATAAGAGGARVLKLKNATNRNLRAGASPWSAVTSSTIERGGGSLADINGGGRIIPGAAVTVAGKGKAPATSGSSPWASAVRNPGAGPSRGQAAATGRVKAGPVATAVSSAEFPSLPKAPPKYAPVPRKNEGTAPASVWGSSNAGAGSGAGEGGEGGPSDFTIMGVKGKGKKKQQIISWG</sequence>
<dbReference type="GO" id="GO:0005737">
    <property type="term" value="C:cytoplasm"/>
    <property type="evidence" value="ECO:0007669"/>
    <property type="project" value="UniProtKB-SubCell"/>
</dbReference>
<feature type="region of interest" description="Disordered" evidence="13">
    <location>
        <begin position="401"/>
        <end position="442"/>
    </location>
</feature>
<dbReference type="InterPro" id="IPR056437">
    <property type="entry name" value="Znf-C2H2_ZNF598/HEL2"/>
</dbReference>
<feature type="region of interest" description="Disordered" evidence="13">
    <location>
        <begin position="1"/>
        <end position="107"/>
    </location>
</feature>
<evidence type="ECO:0000313" key="16">
    <source>
        <dbReference type="Proteomes" id="UP001313282"/>
    </source>
</evidence>
<dbReference type="Pfam" id="PF25447">
    <property type="entry name" value="RING_ZNF598"/>
    <property type="match status" value="1"/>
</dbReference>
<dbReference type="InterPro" id="IPR057634">
    <property type="entry name" value="PAH_ZNF598/HEL2"/>
</dbReference>
<keyword evidence="8" id="KW-0479">Metal-binding</keyword>
<keyword evidence="10" id="KW-0862">Zinc</keyword>
<keyword evidence="16" id="KW-1185">Reference proteome</keyword>
<feature type="region of interest" description="Disordered" evidence="13">
    <location>
        <begin position="802"/>
        <end position="869"/>
    </location>
</feature>
<comment type="subcellular location">
    <subcellularLocation>
        <location evidence="2">Cytoplasm</location>
    </subcellularLocation>
</comment>
<feature type="compositionally biased region" description="Polar residues" evidence="13">
    <location>
        <begin position="573"/>
        <end position="590"/>
    </location>
</feature>
<dbReference type="PROSITE" id="PS00028">
    <property type="entry name" value="ZINC_FINGER_C2H2_1"/>
    <property type="match status" value="2"/>
</dbReference>
<proteinExistence type="inferred from homology"/>
<feature type="compositionally biased region" description="Polar residues" evidence="13">
    <location>
        <begin position="518"/>
        <end position="532"/>
    </location>
</feature>
<keyword evidence="6" id="KW-0597">Phosphoprotein</keyword>
<keyword evidence="9 12" id="KW-0863">Zinc-finger</keyword>
<dbReference type="Pfam" id="PF23202">
    <property type="entry name" value="PAH_ZNF598"/>
    <property type="match status" value="1"/>
</dbReference>
<keyword evidence="5" id="KW-0963">Cytoplasm</keyword>
<evidence type="ECO:0000259" key="14">
    <source>
        <dbReference type="PROSITE" id="PS50089"/>
    </source>
</evidence>
<feature type="compositionally biased region" description="Gly residues" evidence="13">
    <location>
        <begin position="835"/>
        <end position="846"/>
    </location>
</feature>
<dbReference type="PANTHER" id="PTHR22938">
    <property type="entry name" value="ZINC FINGER PROTEIN 598"/>
    <property type="match status" value="1"/>
</dbReference>
<dbReference type="InterPro" id="IPR013083">
    <property type="entry name" value="Znf_RING/FYVE/PHD"/>
</dbReference>
<accession>A0AAN8N5U0</accession>
<dbReference type="PANTHER" id="PTHR22938:SF0">
    <property type="entry name" value="E3 UBIQUITIN-PROTEIN LIGASE ZNF598"/>
    <property type="match status" value="1"/>
</dbReference>
<feature type="compositionally biased region" description="Polar residues" evidence="13">
    <location>
        <begin position="82"/>
        <end position="100"/>
    </location>
</feature>
<dbReference type="InterPro" id="IPR044288">
    <property type="entry name" value="ZNF598/HEL2"/>
</dbReference>
<feature type="compositionally biased region" description="Basic and acidic residues" evidence="13">
    <location>
        <begin position="12"/>
        <end position="27"/>
    </location>
</feature>
<comment type="caution">
    <text evidence="15">The sequence shown here is derived from an EMBL/GenBank/DDBJ whole genome shotgun (WGS) entry which is preliminary data.</text>
</comment>
<name>A0AAN8N5U0_9PEZI</name>
<dbReference type="Pfam" id="PF23230">
    <property type="entry name" value="zf-C2H2_13"/>
    <property type="match status" value="1"/>
</dbReference>
<feature type="region of interest" description="Disordered" evidence="13">
    <location>
        <begin position="455"/>
        <end position="500"/>
    </location>
</feature>
<feature type="compositionally biased region" description="Basic and acidic residues" evidence="13">
    <location>
        <begin position="420"/>
        <end position="429"/>
    </location>
</feature>
<dbReference type="InterPro" id="IPR041888">
    <property type="entry name" value="RING-HC_ZNF598/HEL2"/>
</dbReference>
<dbReference type="GO" id="GO:0008270">
    <property type="term" value="F:zinc ion binding"/>
    <property type="evidence" value="ECO:0007669"/>
    <property type="project" value="UniProtKB-KW"/>
</dbReference>
<feature type="region of interest" description="Disordered" evidence="13">
    <location>
        <begin position="512"/>
        <end position="594"/>
    </location>
</feature>
<feature type="compositionally biased region" description="Pro residues" evidence="13">
    <location>
        <begin position="472"/>
        <end position="498"/>
    </location>
</feature>
<evidence type="ECO:0000256" key="5">
    <source>
        <dbReference type="ARBA" id="ARBA00022490"/>
    </source>
</evidence>
<dbReference type="GO" id="GO:0061630">
    <property type="term" value="F:ubiquitin protein ligase activity"/>
    <property type="evidence" value="ECO:0007669"/>
    <property type="project" value="UniProtKB-EC"/>
</dbReference>
<comment type="pathway">
    <text evidence="3">Protein modification; protein ubiquitination.</text>
</comment>
<feature type="region of interest" description="Disordered" evidence="13">
    <location>
        <begin position="754"/>
        <end position="789"/>
    </location>
</feature>
<feature type="compositionally biased region" description="Gly residues" evidence="13">
    <location>
        <begin position="63"/>
        <end position="73"/>
    </location>
</feature>
<feature type="compositionally biased region" description="Basic residues" evidence="13">
    <location>
        <begin position="28"/>
        <end position="40"/>
    </location>
</feature>
<dbReference type="Proteomes" id="UP001313282">
    <property type="component" value="Unassembled WGS sequence"/>
</dbReference>
<dbReference type="EMBL" id="JAVHNR010000001">
    <property type="protein sequence ID" value="KAK6357506.1"/>
    <property type="molecule type" value="Genomic_DNA"/>
</dbReference>
<dbReference type="GO" id="GO:0072344">
    <property type="term" value="P:rescue of stalled ribosome"/>
    <property type="evidence" value="ECO:0007669"/>
    <property type="project" value="InterPro"/>
</dbReference>
<evidence type="ECO:0000256" key="4">
    <source>
        <dbReference type="ARBA" id="ARBA00012483"/>
    </source>
</evidence>
<gene>
    <name evidence="15" type="ORF">TWF718_001815</name>
</gene>
<reference evidence="15 16" key="1">
    <citation type="submission" date="2019-10" db="EMBL/GenBank/DDBJ databases">
        <authorList>
            <person name="Palmer J.M."/>
        </authorList>
    </citation>
    <scope>NUCLEOTIDE SEQUENCE [LARGE SCALE GENOMIC DNA]</scope>
    <source>
        <strain evidence="15 16">TWF718</strain>
    </source>
</reference>
<dbReference type="CDD" id="cd16615">
    <property type="entry name" value="RING-HC_ZNF598"/>
    <property type="match status" value="1"/>
</dbReference>
<organism evidence="15 16">
    <name type="scientific">Orbilia javanica</name>
    <dbReference type="NCBI Taxonomy" id="47235"/>
    <lineage>
        <taxon>Eukaryota</taxon>
        <taxon>Fungi</taxon>
        <taxon>Dikarya</taxon>
        <taxon>Ascomycota</taxon>
        <taxon>Pezizomycotina</taxon>
        <taxon>Orbiliomycetes</taxon>
        <taxon>Orbiliales</taxon>
        <taxon>Orbiliaceae</taxon>
        <taxon>Orbilia</taxon>
    </lineage>
</organism>
<dbReference type="EC" id="2.3.2.27" evidence="4"/>
<feature type="domain" description="RING-type" evidence="14">
    <location>
        <begin position="132"/>
        <end position="172"/>
    </location>
</feature>